<dbReference type="Gene3D" id="3.40.50.1820">
    <property type="entry name" value="alpha/beta hydrolase"/>
    <property type="match status" value="1"/>
</dbReference>
<reference evidence="4 5" key="1">
    <citation type="submission" date="2020-08" db="EMBL/GenBank/DDBJ databases">
        <title>Genomic Encyclopedia of Type Strains, Phase IV (KMG-IV): sequencing the most valuable type-strain genomes for metagenomic binning, comparative biology and taxonomic classification.</title>
        <authorList>
            <person name="Goeker M."/>
        </authorList>
    </citation>
    <scope>NUCLEOTIDE SEQUENCE [LARGE SCALE GENOMIC DNA]</scope>
    <source>
        <strain evidence="4 5">DSM 29568</strain>
    </source>
</reference>
<feature type="domain" description="Peptidase S9 prolyl oligopeptidase catalytic" evidence="3">
    <location>
        <begin position="452"/>
        <end position="656"/>
    </location>
</feature>
<dbReference type="SUPFAM" id="SSF53474">
    <property type="entry name" value="alpha/beta-Hydrolases"/>
    <property type="match status" value="1"/>
</dbReference>
<dbReference type="InterPro" id="IPR011042">
    <property type="entry name" value="6-blade_b-propeller_TolB-like"/>
</dbReference>
<comment type="caution">
    <text evidence="4">The sequence shown here is derived from an EMBL/GenBank/DDBJ whole genome shotgun (WGS) entry which is preliminary data.</text>
</comment>
<evidence type="ECO:0000313" key="4">
    <source>
        <dbReference type="EMBL" id="MBB4119179.1"/>
    </source>
</evidence>
<evidence type="ECO:0000259" key="3">
    <source>
        <dbReference type="Pfam" id="PF00326"/>
    </source>
</evidence>
<dbReference type="PANTHER" id="PTHR42776:SF27">
    <property type="entry name" value="DIPEPTIDYL PEPTIDASE FAMILY MEMBER 6"/>
    <property type="match status" value="1"/>
</dbReference>
<evidence type="ECO:0000256" key="1">
    <source>
        <dbReference type="ARBA" id="ARBA00022801"/>
    </source>
</evidence>
<dbReference type="GO" id="GO:0004252">
    <property type="term" value="F:serine-type endopeptidase activity"/>
    <property type="evidence" value="ECO:0007669"/>
    <property type="project" value="TreeGrafter"/>
</dbReference>
<evidence type="ECO:0000256" key="2">
    <source>
        <dbReference type="SAM" id="SignalP"/>
    </source>
</evidence>
<keyword evidence="1" id="KW-0378">Hydrolase</keyword>
<dbReference type="Gene3D" id="2.120.10.30">
    <property type="entry name" value="TolB, C-terminal domain"/>
    <property type="match status" value="2"/>
</dbReference>
<gene>
    <name evidence="4" type="ORF">GGR32_001475</name>
</gene>
<proteinExistence type="predicted"/>
<organism evidence="4 5">
    <name type="scientific">Mesonia hippocampi</name>
    <dbReference type="NCBI Taxonomy" id="1628250"/>
    <lineage>
        <taxon>Bacteria</taxon>
        <taxon>Pseudomonadati</taxon>
        <taxon>Bacteroidota</taxon>
        <taxon>Flavobacteriia</taxon>
        <taxon>Flavobacteriales</taxon>
        <taxon>Flavobacteriaceae</taxon>
        <taxon>Mesonia</taxon>
    </lineage>
</organism>
<dbReference type="Proteomes" id="UP000553034">
    <property type="component" value="Unassembled WGS sequence"/>
</dbReference>
<feature type="signal peptide" evidence="2">
    <location>
        <begin position="1"/>
        <end position="23"/>
    </location>
</feature>
<dbReference type="Pfam" id="PF00326">
    <property type="entry name" value="Peptidase_S9"/>
    <property type="match status" value="1"/>
</dbReference>
<keyword evidence="4" id="KW-0031">Aminopeptidase</keyword>
<dbReference type="GO" id="GO:0006508">
    <property type="term" value="P:proteolysis"/>
    <property type="evidence" value="ECO:0007669"/>
    <property type="project" value="InterPro"/>
</dbReference>
<keyword evidence="4" id="KW-0645">Protease</keyword>
<dbReference type="RefSeq" id="WP_183477534.1">
    <property type="nucleotide sequence ID" value="NZ_JACIFO010000005.1"/>
</dbReference>
<dbReference type="SUPFAM" id="SSF82171">
    <property type="entry name" value="DPP6 N-terminal domain-like"/>
    <property type="match status" value="1"/>
</dbReference>
<dbReference type="InterPro" id="IPR001375">
    <property type="entry name" value="Peptidase_S9_cat"/>
</dbReference>
<evidence type="ECO:0000313" key="5">
    <source>
        <dbReference type="Proteomes" id="UP000553034"/>
    </source>
</evidence>
<sequence length="673" mass="75438">MNKKTNVLTLLAAFLVTFQVALAQGVTPEDISTLKNVTSSIISEDGNYVAYTLSIPADPVKENLTTKNHLYVLNTKTGETKPYFTTGSVKALNFRPQHGTLTFLTKRTADKHTSIYELALDGGEANKVFSYTANVIDYRWNSKGKQILFTTLEKQKSPKNELAYQPHFYEETFGHRKAYIYNLDTKTTQEIVVEGEVYMISWSPDNTKIALTVSPTTAVDDSYMKQKIVVLDATTHKIITKVANEGKLGQIVWSPDSKKLALRAAKDLHDPIDGNLLIVSATTGGKPINLDVDFKGKYEQIAWDNAKTIHFLASVGTASMIGSIQPDGKNKKTIYKNDAQAIRSFSKNKENTFSFVANTPTHPNALFTLSNKRKAKAEKRTHHNPWLADRKLGKQEVIRYKARDGKYEIEGMLIYPVNYNEGTKVPLITVVHGGPESHYLNGWLTAYSMPGQAAAARGYAVFYPNYRGSTGRGNEFTYSSQGDMGGKEFDDIVDGVDYLIEKGIADKKRVGVTGGSYGGYASAWMSTYYSDRFAASVMFVGISNNLSKWGTSDIPEELFLVHSRKRLWKDWEGYLKTSPVYYVDKAQTPILIMHGAEDPRVHPAQSMELYRHIKVRKPDVPVRLIYYPGEGHGNRRSGSQYDYNLRMLQWFDTYLKTGNATAEKPNLDLPVLD</sequence>
<name>A0A840ELD5_9FLAO</name>
<dbReference type="EMBL" id="JACIFO010000005">
    <property type="protein sequence ID" value="MBB4119179.1"/>
    <property type="molecule type" value="Genomic_DNA"/>
</dbReference>
<dbReference type="InterPro" id="IPR029058">
    <property type="entry name" value="AB_hydrolase_fold"/>
</dbReference>
<protein>
    <submittedName>
        <fullName evidence="4">Dipeptidyl aminopeptidase/acylaminoacyl peptidase</fullName>
    </submittedName>
</protein>
<feature type="chain" id="PRO_5032947894" evidence="2">
    <location>
        <begin position="24"/>
        <end position="673"/>
    </location>
</feature>
<dbReference type="GO" id="GO:0004177">
    <property type="term" value="F:aminopeptidase activity"/>
    <property type="evidence" value="ECO:0007669"/>
    <property type="project" value="UniProtKB-KW"/>
</dbReference>
<accession>A0A840ELD5</accession>
<dbReference type="AlphaFoldDB" id="A0A840ELD5"/>
<keyword evidence="5" id="KW-1185">Reference proteome</keyword>
<keyword evidence="2" id="KW-0732">Signal</keyword>
<dbReference type="PANTHER" id="PTHR42776">
    <property type="entry name" value="SERINE PEPTIDASE S9 FAMILY MEMBER"/>
    <property type="match status" value="1"/>
</dbReference>